<evidence type="ECO:0000256" key="2">
    <source>
        <dbReference type="PROSITE-ProRule" id="PRU00335"/>
    </source>
</evidence>
<dbReference type="Pfam" id="PF00440">
    <property type="entry name" value="TetR_N"/>
    <property type="match status" value="1"/>
</dbReference>
<gene>
    <name evidence="4" type="ORF">CBF29_04240</name>
</gene>
<accession>A0A430AZJ4</accession>
<dbReference type="PROSITE" id="PS50977">
    <property type="entry name" value="HTH_TETR_2"/>
    <property type="match status" value="1"/>
</dbReference>
<dbReference type="SUPFAM" id="SSF46689">
    <property type="entry name" value="Homeodomain-like"/>
    <property type="match status" value="1"/>
</dbReference>
<protein>
    <submittedName>
        <fullName evidence="4">TetR family transcriptional regulator</fullName>
    </submittedName>
</protein>
<dbReference type="RefSeq" id="WP_126807701.1">
    <property type="nucleotide sequence ID" value="NZ_NGKA01000005.1"/>
</dbReference>
<evidence type="ECO:0000256" key="1">
    <source>
        <dbReference type="ARBA" id="ARBA00023125"/>
    </source>
</evidence>
<proteinExistence type="predicted"/>
<reference evidence="4 5" key="1">
    <citation type="submission" date="2017-05" db="EMBL/GenBank/DDBJ databases">
        <title>Vagococcus spp. assemblies.</title>
        <authorList>
            <person name="Gulvik C.A."/>
        </authorList>
    </citation>
    <scope>NUCLEOTIDE SEQUENCE [LARGE SCALE GENOMIC DNA]</scope>
    <source>
        <strain evidence="4 5">CCUG 51432</strain>
    </source>
</reference>
<dbReference type="Gene3D" id="1.10.357.10">
    <property type="entry name" value="Tetracycline Repressor, domain 2"/>
    <property type="match status" value="1"/>
</dbReference>
<evidence type="ECO:0000313" key="5">
    <source>
        <dbReference type="Proteomes" id="UP000287605"/>
    </source>
</evidence>
<organism evidence="4 5">
    <name type="scientific">Vagococcus elongatus</name>
    <dbReference type="NCBI Taxonomy" id="180344"/>
    <lineage>
        <taxon>Bacteria</taxon>
        <taxon>Bacillati</taxon>
        <taxon>Bacillota</taxon>
        <taxon>Bacilli</taxon>
        <taxon>Lactobacillales</taxon>
        <taxon>Enterococcaceae</taxon>
        <taxon>Vagococcus</taxon>
    </lineage>
</organism>
<dbReference type="PANTHER" id="PTHR43479">
    <property type="entry name" value="ACREF/ENVCD OPERON REPRESSOR-RELATED"/>
    <property type="match status" value="1"/>
</dbReference>
<dbReference type="InterPro" id="IPR001647">
    <property type="entry name" value="HTH_TetR"/>
</dbReference>
<dbReference type="PANTHER" id="PTHR43479:SF7">
    <property type="entry name" value="TETR-FAMILY TRANSCRIPTIONAL REGULATOR"/>
    <property type="match status" value="1"/>
</dbReference>
<dbReference type="OrthoDB" id="9810250at2"/>
<dbReference type="InterPro" id="IPR039532">
    <property type="entry name" value="TetR_C_Firmicutes"/>
</dbReference>
<keyword evidence="1 2" id="KW-0238">DNA-binding</keyword>
<dbReference type="GO" id="GO:0003677">
    <property type="term" value="F:DNA binding"/>
    <property type="evidence" value="ECO:0007669"/>
    <property type="project" value="UniProtKB-UniRule"/>
</dbReference>
<comment type="caution">
    <text evidence="4">The sequence shown here is derived from an EMBL/GenBank/DDBJ whole genome shotgun (WGS) entry which is preliminary data.</text>
</comment>
<evidence type="ECO:0000259" key="3">
    <source>
        <dbReference type="PROSITE" id="PS50977"/>
    </source>
</evidence>
<name>A0A430AZJ4_9ENTE</name>
<feature type="DNA-binding region" description="H-T-H motif" evidence="2">
    <location>
        <begin position="33"/>
        <end position="52"/>
    </location>
</feature>
<dbReference type="AlphaFoldDB" id="A0A430AZJ4"/>
<dbReference type="InterPro" id="IPR009057">
    <property type="entry name" value="Homeodomain-like_sf"/>
</dbReference>
<evidence type="ECO:0000313" key="4">
    <source>
        <dbReference type="EMBL" id="RSU13469.1"/>
    </source>
</evidence>
<sequence length="203" mass="23787">MKKKTDLRVIRTKKMIIEAFVALSKTKEYEEITIQEIADAAMINRATFYAHFKDKQDLYDQILEVSIKAFAEILDTEKLLSGKTVKLKKMERMLTKIFQVIQENKPFFSSISDGRATIQFRQKLIELLYDKYEEIFKNLKITENDIEVPIDFIVQYMTSIFLGTVHWLVNYENNFNPDHMARLVIKLVGNGHLTVLGIEIDRD</sequence>
<dbReference type="EMBL" id="NGKA01000005">
    <property type="protein sequence ID" value="RSU13469.1"/>
    <property type="molecule type" value="Genomic_DNA"/>
</dbReference>
<dbReference type="Proteomes" id="UP000287605">
    <property type="component" value="Unassembled WGS sequence"/>
</dbReference>
<feature type="domain" description="HTH tetR-type" evidence="3">
    <location>
        <begin position="10"/>
        <end position="70"/>
    </location>
</feature>
<dbReference type="Pfam" id="PF14278">
    <property type="entry name" value="TetR_C_8"/>
    <property type="match status" value="1"/>
</dbReference>
<keyword evidence="5" id="KW-1185">Reference proteome</keyword>
<dbReference type="InterPro" id="IPR050624">
    <property type="entry name" value="HTH-type_Tx_Regulator"/>
</dbReference>